<dbReference type="Proteomes" id="UP001592531">
    <property type="component" value="Unassembled WGS sequence"/>
</dbReference>
<feature type="chain" id="PRO_5046201622" description="Gram-positive cocci surface proteins LPxTG domain-containing protein" evidence="2">
    <location>
        <begin position="23"/>
        <end position="181"/>
    </location>
</feature>
<keyword evidence="1" id="KW-0812">Transmembrane</keyword>
<evidence type="ECO:0008006" key="5">
    <source>
        <dbReference type="Google" id="ProtNLM"/>
    </source>
</evidence>
<feature type="signal peptide" evidence="2">
    <location>
        <begin position="1"/>
        <end position="22"/>
    </location>
</feature>
<evidence type="ECO:0000256" key="1">
    <source>
        <dbReference type="SAM" id="Phobius"/>
    </source>
</evidence>
<keyword evidence="1" id="KW-0472">Membrane</keyword>
<name>A0ABV6VZF0_9ACTN</name>
<reference evidence="3 4" key="1">
    <citation type="submission" date="2024-09" db="EMBL/GenBank/DDBJ databases">
        <authorList>
            <person name="Lee S.D."/>
        </authorList>
    </citation>
    <scope>NUCLEOTIDE SEQUENCE [LARGE SCALE GENOMIC DNA]</scope>
    <source>
        <strain evidence="3 4">N8-3</strain>
    </source>
</reference>
<dbReference type="EMBL" id="JBHFAB010000016">
    <property type="protein sequence ID" value="MFC1419131.1"/>
    <property type="molecule type" value="Genomic_DNA"/>
</dbReference>
<keyword evidence="2" id="KW-0732">Signal</keyword>
<accession>A0ABV6VZF0</accession>
<keyword evidence="4" id="KW-1185">Reference proteome</keyword>
<proteinExistence type="predicted"/>
<sequence length="181" mass="17545">MSVSAVVAATALLGLAATPAMAGAVSAGGSGTYPLHTGSLQPDSSTNDLRPGSSLEVTGSGFVPGSTVQLSIRSQAISLGSVKTDASGSFTWTVVLPAGLAPGTHVLYAVGPDPRGGTLEETLTIVVGSGGRVLAHTGADAAPVAATTGTDPASWAAIGLGACALTGTAVLATKARRRKHG</sequence>
<evidence type="ECO:0000256" key="2">
    <source>
        <dbReference type="SAM" id="SignalP"/>
    </source>
</evidence>
<protein>
    <recommendedName>
        <fullName evidence="5">Gram-positive cocci surface proteins LPxTG domain-containing protein</fullName>
    </recommendedName>
</protein>
<keyword evidence="1" id="KW-1133">Transmembrane helix</keyword>
<dbReference type="RefSeq" id="WP_380538131.1">
    <property type="nucleotide sequence ID" value="NZ_JBHFAB010000016.1"/>
</dbReference>
<feature type="transmembrane region" description="Helical" evidence="1">
    <location>
        <begin position="153"/>
        <end position="172"/>
    </location>
</feature>
<organism evidence="3 4">
    <name type="scientific">Streptacidiphilus cavernicola</name>
    <dbReference type="NCBI Taxonomy" id="3342716"/>
    <lineage>
        <taxon>Bacteria</taxon>
        <taxon>Bacillati</taxon>
        <taxon>Actinomycetota</taxon>
        <taxon>Actinomycetes</taxon>
        <taxon>Kitasatosporales</taxon>
        <taxon>Streptomycetaceae</taxon>
        <taxon>Streptacidiphilus</taxon>
    </lineage>
</organism>
<dbReference type="InterPro" id="IPR013783">
    <property type="entry name" value="Ig-like_fold"/>
</dbReference>
<comment type="caution">
    <text evidence="3">The sequence shown here is derived from an EMBL/GenBank/DDBJ whole genome shotgun (WGS) entry which is preliminary data.</text>
</comment>
<evidence type="ECO:0000313" key="4">
    <source>
        <dbReference type="Proteomes" id="UP001592531"/>
    </source>
</evidence>
<dbReference type="Gene3D" id="2.60.40.10">
    <property type="entry name" value="Immunoglobulins"/>
    <property type="match status" value="1"/>
</dbReference>
<evidence type="ECO:0000313" key="3">
    <source>
        <dbReference type="EMBL" id="MFC1419131.1"/>
    </source>
</evidence>
<gene>
    <name evidence="3" type="ORF">ACEZDE_21200</name>
</gene>